<dbReference type="EMBL" id="VSRR010000332">
    <property type="protein sequence ID" value="MPC14173.1"/>
    <property type="molecule type" value="Genomic_DNA"/>
</dbReference>
<proteinExistence type="predicted"/>
<protein>
    <submittedName>
        <fullName evidence="2">Uncharacterized protein</fullName>
    </submittedName>
</protein>
<evidence type="ECO:0000313" key="2">
    <source>
        <dbReference type="EMBL" id="MPC14173.1"/>
    </source>
</evidence>
<name>A0A5B7D346_PORTR</name>
<reference evidence="2 3" key="1">
    <citation type="submission" date="2019-05" db="EMBL/GenBank/DDBJ databases">
        <title>Another draft genome of Portunus trituberculatus and its Hox gene families provides insights of decapod evolution.</title>
        <authorList>
            <person name="Jeong J.-H."/>
            <person name="Song I."/>
            <person name="Kim S."/>
            <person name="Choi T."/>
            <person name="Kim D."/>
            <person name="Ryu S."/>
            <person name="Kim W."/>
        </authorList>
    </citation>
    <scope>NUCLEOTIDE SEQUENCE [LARGE SCALE GENOMIC DNA]</scope>
    <source>
        <tissue evidence="2">Muscle</tissue>
    </source>
</reference>
<gene>
    <name evidence="2" type="ORF">E2C01_006929</name>
</gene>
<accession>A0A5B7D346</accession>
<organism evidence="2 3">
    <name type="scientific">Portunus trituberculatus</name>
    <name type="common">Swimming crab</name>
    <name type="synonym">Neptunus trituberculatus</name>
    <dbReference type="NCBI Taxonomy" id="210409"/>
    <lineage>
        <taxon>Eukaryota</taxon>
        <taxon>Metazoa</taxon>
        <taxon>Ecdysozoa</taxon>
        <taxon>Arthropoda</taxon>
        <taxon>Crustacea</taxon>
        <taxon>Multicrustacea</taxon>
        <taxon>Malacostraca</taxon>
        <taxon>Eumalacostraca</taxon>
        <taxon>Eucarida</taxon>
        <taxon>Decapoda</taxon>
        <taxon>Pleocyemata</taxon>
        <taxon>Brachyura</taxon>
        <taxon>Eubrachyura</taxon>
        <taxon>Portunoidea</taxon>
        <taxon>Portunidae</taxon>
        <taxon>Portuninae</taxon>
        <taxon>Portunus</taxon>
    </lineage>
</organism>
<dbReference type="Proteomes" id="UP000324222">
    <property type="component" value="Unassembled WGS sequence"/>
</dbReference>
<keyword evidence="1" id="KW-0732">Signal</keyword>
<comment type="caution">
    <text evidence="2">The sequence shown here is derived from an EMBL/GenBank/DDBJ whole genome shotgun (WGS) entry which is preliminary data.</text>
</comment>
<feature type="chain" id="PRO_5022661421" evidence="1">
    <location>
        <begin position="23"/>
        <end position="50"/>
    </location>
</feature>
<evidence type="ECO:0000313" key="3">
    <source>
        <dbReference type="Proteomes" id="UP000324222"/>
    </source>
</evidence>
<dbReference type="AlphaFoldDB" id="A0A5B7D346"/>
<feature type="signal peptide" evidence="1">
    <location>
        <begin position="1"/>
        <end position="22"/>
    </location>
</feature>
<keyword evidence="3" id="KW-1185">Reference proteome</keyword>
<sequence>MIFCRLHGEGLVLILASQMASSVPSDGNTCNITGPLPPSAKLIMLLMTVK</sequence>
<evidence type="ECO:0000256" key="1">
    <source>
        <dbReference type="SAM" id="SignalP"/>
    </source>
</evidence>